<organism evidence="1 2">
    <name type="scientific">Nocardioides piscis</name>
    <dbReference type="NCBI Taxonomy" id="2714938"/>
    <lineage>
        <taxon>Bacteria</taxon>
        <taxon>Bacillati</taxon>
        <taxon>Actinomycetota</taxon>
        <taxon>Actinomycetes</taxon>
        <taxon>Propionibacteriales</taxon>
        <taxon>Nocardioidaceae</taxon>
        <taxon>Nocardioides</taxon>
    </lineage>
</organism>
<keyword evidence="2" id="KW-1185">Reference proteome</keyword>
<dbReference type="AlphaFoldDB" id="A0A6G7YFV5"/>
<dbReference type="Proteomes" id="UP000502035">
    <property type="component" value="Chromosome"/>
</dbReference>
<proteinExistence type="predicted"/>
<protein>
    <submittedName>
        <fullName evidence="1">Uncharacterized protein</fullName>
    </submittedName>
</protein>
<sequence>MPDEKTTDDMVSESALQLWAAAQTDFDPFEVDPSEWGPHIVPIRDVDIATDTGLEIEAVRESLRRDAGRKLVLGEDGGNLSVTSIVPADEPL</sequence>
<dbReference type="RefSeq" id="WP_166317410.1">
    <property type="nucleotide sequence ID" value="NZ_CP049866.1"/>
</dbReference>
<reference evidence="1 2" key="1">
    <citation type="submission" date="2020-03" db="EMBL/GenBank/DDBJ databases">
        <title>Nocardioides sp. nov., isolated from fish.</title>
        <authorList>
            <person name="Hyun D.-W."/>
            <person name="Bae J.-W."/>
        </authorList>
    </citation>
    <scope>NUCLEOTIDE SEQUENCE [LARGE SCALE GENOMIC DNA]</scope>
    <source>
        <strain evidence="1 2">HDW12A</strain>
    </source>
</reference>
<accession>A0A6G7YFV5</accession>
<name>A0A6G7YFV5_9ACTN</name>
<dbReference type="KEGG" id="npi:G7071_08570"/>
<evidence type="ECO:0000313" key="1">
    <source>
        <dbReference type="EMBL" id="QIK75487.1"/>
    </source>
</evidence>
<dbReference type="EMBL" id="CP049866">
    <property type="protein sequence ID" value="QIK75487.1"/>
    <property type="molecule type" value="Genomic_DNA"/>
</dbReference>
<gene>
    <name evidence="1" type="ORF">G7071_08570</name>
</gene>
<evidence type="ECO:0000313" key="2">
    <source>
        <dbReference type="Proteomes" id="UP000502035"/>
    </source>
</evidence>